<feature type="compositionally biased region" description="Polar residues" evidence="2">
    <location>
        <begin position="248"/>
        <end position="258"/>
    </location>
</feature>
<dbReference type="GO" id="GO:0008270">
    <property type="term" value="F:zinc ion binding"/>
    <property type="evidence" value="ECO:0007669"/>
    <property type="project" value="InterPro"/>
</dbReference>
<keyword evidence="5" id="KW-1185">Reference proteome</keyword>
<evidence type="ECO:0000259" key="3">
    <source>
        <dbReference type="PROSITE" id="PS50048"/>
    </source>
</evidence>
<accession>A0A165A3F1</accession>
<reference evidence="4 5" key="1">
    <citation type="journal article" date="2016" name="Fungal Biol.">
        <title>The genome of Xylona heveae provides a window into fungal endophytism.</title>
        <authorList>
            <person name="Gazis R."/>
            <person name="Kuo A."/>
            <person name="Riley R."/>
            <person name="LaButti K."/>
            <person name="Lipzen A."/>
            <person name="Lin J."/>
            <person name="Amirebrahimi M."/>
            <person name="Hesse C.N."/>
            <person name="Spatafora J.W."/>
            <person name="Henrissat B."/>
            <person name="Hainaut M."/>
            <person name="Grigoriev I.V."/>
            <person name="Hibbett D.S."/>
        </authorList>
    </citation>
    <scope>NUCLEOTIDE SEQUENCE [LARGE SCALE GENOMIC DNA]</scope>
    <source>
        <strain evidence="4 5">TC161</strain>
    </source>
</reference>
<dbReference type="InParanoid" id="A0A165A3F1"/>
<evidence type="ECO:0000256" key="2">
    <source>
        <dbReference type="SAM" id="MobiDB-lite"/>
    </source>
</evidence>
<dbReference type="STRING" id="1328760.A0A165A3F1"/>
<dbReference type="OrthoDB" id="5303703at2759"/>
<dbReference type="OMA" id="SWHDNDE"/>
<dbReference type="SMART" id="SM00066">
    <property type="entry name" value="GAL4"/>
    <property type="match status" value="1"/>
</dbReference>
<protein>
    <recommendedName>
        <fullName evidence="3">Zn(2)-C6 fungal-type domain-containing protein</fullName>
    </recommendedName>
</protein>
<dbReference type="EMBL" id="KV407464">
    <property type="protein sequence ID" value="KZF19898.1"/>
    <property type="molecule type" value="Genomic_DNA"/>
</dbReference>
<evidence type="ECO:0000313" key="4">
    <source>
        <dbReference type="EMBL" id="KZF19898.1"/>
    </source>
</evidence>
<feature type="region of interest" description="Disordered" evidence="2">
    <location>
        <begin position="224"/>
        <end position="260"/>
    </location>
</feature>
<dbReference type="SUPFAM" id="SSF57701">
    <property type="entry name" value="Zn2/Cys6 DNA-binding domain"/>
    <property type="match status" value="1"/>
</dbReference>
<feature type="region of interest" description="Disordered" evidence="2">
    <location>
        <begin position="1"/>
        <end position="20"/>
    </location>
</feature>
<gene>
    <name evidence="4" type="ORF">L228DRAFT_250317</name>
</gene>
<feature type="domain" description="Zn(2)-C6 fungal-type" evidence="3">
    <location>
        <begin position="118"/>
        <end position="153"/>
    </location>
</feature>
<dbReference type="InterPro" id="IPR001138">
    <property type="entry name" value="Zn2Cys6_DnaBD"/>
</dbReference>
<evidence type="ECO:0000256" key="1">
    <source>
        <dbReference type="ARBA" id="ARBA00023242"/>
    </source>
</evidence>
<dbReference type="GO" id="GO:0000981">
    <property type="term" value="F:DNA-binding transcription factor activity, RNA polymerase II-specific"/>
    <property type="evidence" value="ECO:0007669"/>
    <property type="project" value="InterPro"/>
</dbReference>
<feature type="compositionally biased region" description="Polar residues" evidence="2">
    <location>
        <begin position="224"/>
        <end position="241"/>
    </location>
</feature>
<name>A0A165A3F1_XYLHT</name>
<dbReference type="Pfam" id="PF00172">
    <property type="entry name" value="Zn_clus"/>
    <property type="match status" value="1"/>
</dbReference>
<evidence type="ECO:0000313" key="5">
    <source>
        <dbReference type="Proteomes" id="UP000076632"/>
    </source>
</evidence>
<dbReference type="RefSeq" id="XP_018185453.1">
    <property type="nucleotide sequence ID" value="XM_018333300.1"/>
</dbReference>
<sequence length="497" mass="53168">MSTGEQSSGESGPLLSSSQSSFSTEATLLSTSYFLRSKFGASSVNDKPFAAPPEGTRYLRSPDKNLVPSHSEAKGCKACLELGIDCPLLEEGSRYPCITCVEDGCDCELIIPPPRKRACEDCRRRRIRCSYRNGGDSSLPCEQCAKRGTRCIAGPARGSSQLMSPDKARSNTQGTGVSETFVEDAPALSIAVIVQPEQAIAKRLQEYNPQGLSTTTEAFKQSHNSIASSSSTLVPTESISSEHLAGETANTSPTFSNENGEKIADEIASALKRAETGNASVKIITTNFSHPISFNHRPENSTSPCHWCQNVFFGILGLGERRVTVTDCGNGNGYTEVSGGHSSNGVPPSCMCIQCTLDRLSIGACGKHTLKPISDLDPSAINFEIAFGQLLSGVSILLKESVPWCCICPSPAAYQCCAAQTADRFGTPLKPNSSFGCGLVVCETCAAKLTSLYDGDLWKLVCASRNDNDDYAMGLRADVEFLLPEGELMRQIIQQCI</sequence>
<dbReference type="AlphaFoldDB" id="A0A165A3F1"/>
<dbReference type="InterPro" id="IPR036864">
    <property type="entry name" value="Zn2-C6_fun-type_DNA-bd_sf"/>
</dbReference>
<organism evidence="4 5">
    <name type="scientific">Xylona heveae (strain CBS 132557 / TC161)</name>
    <dbReference type="NCBI Taxonomy" id="1328760"/>
    <lineage>
        <taxon>Eukaryota</taxon>
        <taxon>Fungi</taxon>
        <taxon>Dikarya</taxon>
        <taxon>Ascomycota</taxon>
        <taxon>Pezizomycotina</taxon>
        <taxon>Xylonomycetes</taxon>
        <taxon>Xylonales</taxon>
        <taxon>Xylonaceae</taxon>
        <taxon>Xylona</taxon>
    </lineage>
</organism>
<dbReference type="GeneID" id="28898437"/>
<dbReference type="PROSITE" id="PS00463">
    <property type="entry name" value="ZN2_CY6_FUNGAL_1"/>
    <property type="match status" value="1"/>
</dbReference>
<dbReference type="Proteomes" id="UP000076632">
    <property type="component" value="Unassembled WGS sequence"/>
</dbReference>
<dbReference type="Gene3D" id="4.10.240.10">
    <property type="entry name" value="Zn(2)-C6 fungal-type DNA-binding domain"/>
    <property type="match status" value="1"/>
</dbReference>
<keyword evidence="1" id="KW-0539">Nucleus</keyword>
<proteinExistence type="predicted"/>
<dbReference type="PROSITE" id="PS50048">
    <property type="entry name" value="ZN2_CY6_FUNGAL_2"/>
    <property type="match status" value="1"/>
</dbReference>